<evidence type="ECO:0000256" key="1">
    <source>
        <dbReference type="SAM" id="MobiDB-lite"/>
    </source>
</evidence>
<accession>F2RPC5</accession>
<evidence type="ECO:0000313" key="3">
    <source>
        <dbReference type="Proteomes" id="UP000009172"/>
    </source>
</evidence>
<feature type="region of interest" description="Disordered" evidence="1">
    <location>
        <begin position="78"/>
        <end position="108"/>
    </location>
</feature>
<protein>
    <submittedName>
        <fullName evidence="2">Uncharacterized protein</fullName>
    </submittedName>
</protein>
<dbReference type="HOGENOM" id="CLU_2198857_0_0_1"/>
<dbReference type="Proteomes" id="UP000009172">
    <property type="component" value="Unassembled WGS sequence"/>
</dbReference>
<organism evidence="2 3">
    <name type="scientific">Trichophyton tonsurans (strain CBS 112818)</name>
    <name type="common">Scalp ringworm fungus</name>
    <dbReference type="NCBI Taxonomy" id="647933"/>
    <lineage>
        <taxon>Eukaryota</taxon>
        <taxon>Fungi</taxon>
        <taxon>Dikarya</taxon>
        <taxon>Ascomycota</taxon>
        <taxon>Pezizomycotina</taxon>
        <taxon>Eurotiomycetes</taxon>
        <taxon>Eurotiomycetidae</taxon>
        <taxon>Onygenales</taxon>
        <taxon>Arthrodermataceae</taxon>
        <taxon>Trichophyton</taxon>
    </lineage>
</organism>
<sequence>MERQQRELTSWQLVLGGVRGPCKAERAVSDLGPFDGLAYFGGAVTDFQPLRAQRGAPADRRWWKRKERECRQTVAALSGVTSGDREEDTPDQGHWATAAASIQPPENK</sequence>
<keyword evidence="3" id="KW-1185">Reference proteome</keyword>
<dbReference type="EMBL" id="GG698478">
    <property type="protein sequence ID" value="EGD93181.1"/>
    <property type="molecule type" value="Genomic_DNA"/>
</dbReference>
<gene>
    <name evidence="2" type="ORF">TESG_00733</name>
</gene>
<dbReference type="AlphaFoldDB" id="F2RPC5"/>
<evidence type="ECO:0000313" key="2">
    <source>
        <dbReference type="EMBL" id="EGD93181.1"/>
    </source>
</evidence>
<proteinExistence type="predicted"/>
<name>F2RPC5_TRIT1</name>
<reference evidence="3" key="1">
    <citation type="journal article" date="2012" name="MBio">
        <title>Comparative genome analysis of Trichophyton rubrum and related dermatophytes reveals candidate genes involved in infection.</title>
        <authorList>
            <person name="Martinez D.A."/>
            <person name="Oliver B.G."/>
            <person name="Graeser Y."/>
            <person name="Goldberg J.M."/>
            <person name="Li W."/>
            <person name="Martinez-Rossi N.M."/>
            <person name="Monod M."/>
            <person name="Shelest E."/>
            <person name="Barton R.C."/>
            <person name="Birch E."/>
            <person name="Brakhage A.A."/>
            <person name="Chen Z."/>
            <person name="Gurr S.J."/>
            <person name="Heiman D."/>
            <person name="Heitman J."/>
            <person name="Kosti I."/>
            <person name="Rossi A."/>
            <person name="Saif S."/>
            <person name="Samalova M."/>
            <person name="Saunders C.W."/>
            <person name="Shea T."/>
            <person name="Summerbell R.C."/>
            <person name="Xu J."/>
            <person name="Young S."/>
            <person name="Zeng Q."/>
            <person name="Birren B.W."/>
            <person name="Cuomo C.A."/>
            <person name="White T.C."/>
        </authorList>
    </citation>
    <scope>NUCLEOTIDE SEQUENCE [LARGE SCALE GENOMIC DNA]</scope>
    <source>
        <strain evidence="3">CBS 112818</strain>
    </source>
</reference>